<dbReference type="Gene3D" id="3.15.10.30">
    <property type="entry name" value="Haemolymph juvenile hormone binding protein"/>
    <property type="match status" value="1"/>
</dbReference>
<protein>
    <submittedName>
        <fullName evidence="5">CSON002346 protein</fullName>
    </submittedName>
</protein>
<dbReference type="SMART" id="SM00700">
    <property type="entry name" value="JHBP"/>
    <property type="match status" value="1"/>
</dbReference>
<evidence type="ECO:0000256" key="4">
    <source>
        <dbReference type="SAM" id="SignalP"/>
    </source>
</evidence>
<organism evidence="5">
    <name type="scientific">Culicoides sonorensis</name>
    <name type="common">Biting midge</name>
    <dbReference type="NCBI Taxonomy" id="179676"/>
    <lineage>
        <taxon>Eukaryota</taxon>
        <taxon>Metazoa</taxon>
        <taxon>Ecdysozoa</taxon>
        <taxon>Arthropoda</taxon>
        <taxon>Hexapoda</taxon>
        <taxon>Insecta</taxon>
        <taxon>Pterygota</taxon>
        <taxon>Neoptera</taxon>
        <taxon>Endopterygota</taxon>
        <taxon>Diptera</taxon>
        <taxon>Nematocera</taxon>
        <taxon>Chironomoidea</taxon>
        <taxon>Ceratopogonidae</taxon>
        <taxon>Ceratopogoninae</taxon>
        <taxon>Culicoides</taxon>
        <taxon>Monoculicoides</taxon>
    </lineage>
</organism>
<dbReference type="InterPro" id="IPR010562">
    <property type="entry name" value="Haemolymph_juvenile_hormone-bd"/>
</dbReference>
<dbReference type="AlphaFoldDB" id="A0A336MJ95"/>
<sequence>MRSFVSYNNFVILIILFIRQCSGATKFDVKPNFLKTCRFSDPEFIKCSTESVQGLFDELVPGIEGLEEVGTIDPLKLGKIRILQGDGPVSVNASLSKVTVTGFGAVKIVENIVNKKDFSWDTRIQLPKMRLEGNYHMQGRILVIPLNGHGKCWFEPSNMDIRMHTKTKLYQKDNHIYYNVTHTKVQYTISGLRLRLDNLFEGVKLLEDSTNQYLNENWRPASEALRPIISKTIEDILLSMMQKIFHRLPAEYFVADLPWPNGNPNE</sequence>
<reference evidence="5" key="1">
    <citation type="submission" date="2018-07" db="EMBL/GenBank/DDBJ databases">
        <authorList>
            <person name="Quirk P.G."/>
            <person name="Krulwich T.A."/>
        </authorList>
    </citation>
    <scope>NUCLEOTIDE SEQUENCE</scope>
</reference>
<dbReference type="InterPro" id="IPR038606">
    <property type="entry name" value="To_sf"/>
</dbReference>
<keyword evidence="2" id="KW-0090">Biological rhythms</keyword>
<proteinExistence type="inferred from homology"/>
<dbReference type="EMBL" id="UFQT01001396">
    <property type="protein sequence ID" value="SSX30356.1"/>
    <property type="molecule type" value="Genomic_DNA"/>
</dbReference>
<evidence type="ECO:0000256" key="1">
    <source>
        <dbReference type="ARBA" id="ARBA00022729"/>
    </source>
</evidence>
<accession>A0A336MJ95</accession>
<dbReference type="Pfam" id="PF06585">
    <property type="entry name" value="JHBP"/>
    <property type="match status" value="1"/>
</dbReference>
<feature type="signal peptide" evidence="4">
    <location>
        <begin position="1"/>
        <end position="23"/>
    </location>
</feature>
<keyword evidence="1 4" id="KW-0732">Signal</keyword>
<dbReference type="PANTHER" id="PTHR11008">
    <property type="entry name" value="PROTEIN TAKEOUT-LIKE PROTEIN"/>
    <property type="match status" value="1"/>
</dbReference>
<dbReference type="PANTHER" id="PTHR11008:SF25">
    <property type="entry name" value="IP09473P-RELATED"/>
    <property type="match status" value="1"/>
</dbReference>
<evidence type="ECO:0000313" key="5">
    <source>
        <dbReference type="EMBL" id="SSX30356.1"/>
    </source>
</evidence>
<evidence type="ECO:0000256" key="2">
    <source>
        <dbReference type="ARBA" id="ARBA00023108"/>
    </source>
</evidence>
<comment type="similarity">
    <text evidence="3">Belongs to the TO family.</text>
</comment>
<name>A0A336MJ95_CULSO</name>
<evidence type="ECO:0000256" key="3">
    <source>
        <dbReference type="ARBA" id="ARBA00060902"/>
    </source>
</evidence>
<dbReference type="GO" id="GO:0005615">
    <property type="term" value="C:extracellular space"/>
    <property type="evidence" value="ECO:0007669"/>
    <property type="project" value="TreeGrafter"/>
</dbReference>
<gene>
    <name evidence="5" type="primary">CSON002346</name>
</gene>
<feature type="chain" id="PRO_5016361657" evidence="4">
    <location>
        <begin position="24"/>
        <end position="266"/>
    </location>
</feature>
<dbReference type="VEuPathDB" id="VectorBase:CSON002346"/>
<dbReference type="FunFam" id="3.15.10.30:FF:000001">
    <property type="entry name" value="Takeout-like protein 1"/>
    <property type="match status" value="1"/>
</dbReference>
<dbReference type="GO" id="GO:0007623">
    <property type="term" value="P:circadian rhythm"/>
    <property type="evidence" value="ECO:0007669"/>
    <property type="project" value="UniProtKB-ARBA"/>
</dbReference>
<dbReference type="OMA" id="CWFEPSN"/>